<proteinExistence type="predicted"/>
<dbReference type="PANTHER" id="PTHR12725:SF117">
    <property type="entry name" value="HALOACID DEHALOGENASE-LIKE HYDROLASE"/>
    <property type="match status" value="1"/>
</dbReference>
<dbReference type="Gene3D" id="3.40.50.1000">
    <property type="entry name" value="HAD superfamily/HAD-like"/>
    <property type="match status" value="1"/>
</dbReference>
<evidence type="ECO:0000313" key="1">
    <source>
        <dbReference type="EMBL" id="TWB86896.1"/>
    </source>
</evidence>
<dbReference type="PANTHER" id="PTHR12725">
    <property type="entry name" value="HALOACID DEHALOGENASE-LIKE HYDROLASE"/>
    <property type="match status" value="1"/>
</dbReference>
<dbReference type="NCBIfam" id="TIGR01993">
    <property type="entry name" value="Pyr-5-nucltdase"/>
    <property type="match status" value="1"/>
</dbReference>
<keyword evidence="1" id="KW-0378">Hydrolase</keyword>
<protein>
    <submittedName>
        <fullName evidence="1">Putative hydrolase of the HAD superfamily</fullName>
    </submittedName>
</protein>
<organism evidence="1 2">
    <name type="scientific">Bradyrhizobium macuxiense</name>
    <dbReference type="NCBI Taxonomy" id="1755647"/>
    <lineage>
        <taxon>Bacteria</taxon>
        <taxon>Pseudomonadati</taxon>
        <taxon>Pseudomonadota</taxon>
        <taxon>Alphaproteobacteria</taxon>
        <taxon>Hyphomicrobiales</taxon>
        <taxon>Nitrobacteraceae</taxon>
        <taxon>Bradyrhizobium</taxon>
    </lineage>
</organism>
<dbReference type="InterPro" id="IPR006439">
    <property type="entry name" value="HAD-SF_hydro_IA"/>
</dbReference>
<gene>
    <name evidence="1" type="ORF">FBZ93_12522</name>
</gene>
<comment type="caution">
    <text evidence="1">The sequence shown here is derived from an EMBL/GenBank/DDBJ whole genome shotgun (WGS) entry which is preliminary data.</text>
</comment>
<reference evidence="1 2" key="1">
    <citation type="submission" date="2019-06" db="EMBL/GenBank/DDBJ databases">
        <title>Genomic Encyclopedia of Type Strains, Phase IV (KMG-V): Genome sequencing to study the core and pangenomes of soil and plant-associated prokaryotes.</title>
        <authorList>
            <person name="Whitman W."/>
        </authorList>
    </citation>
    <scope>NUCLEOTIDE SEQUENCE [LARGE SCALE GENOMIC DNA]</scope>
    <source>
        <strain evidence="1 2">BR 10355</strain>
    </source>
</reference>
<dbReference type="Gene3D" id="1.10.150.450">
    <property type="match status" value="1"/>
</dbReference>
<dbReference type="AlphaFoldDB" id="A0A560KUE8"/>
<dbReference type="GO" id="GO:0016787">
    <property type="term" value="F:hydrolase activity"/>
    <property type="evidence" value="ECO:0007669"/>
    <property type="project" value="UniProtKB-KW"/>
</dbReference>
<dbReference type="InterPro" id="IPR036412">
    <property type="entry name" value="HAD-like_sf"/>
</dbReference>
<accession>A0A560KUE8</accession>
<dbReference type="SFLD" id="SFLDG01129">
    <property type="entry name" value="C1.5:_HAD__Beta-PGM__Phosphata"/>
    <property type="match status" value="1"/>
</dbReference>
<dbReference type="NCBIfam" id="TIGR01509">
    <property type="entry name" value="HAD-SF-IA-v3"/>
    <property type="match status" value="1"/>
</dbReference>
<dbReference type="Pfam" id="PF00702">
    <property type="entry name" value="Hydrolase"/>
    <property type="match status" value="1"/>
</dbReference>
<dbReference type="SFLD" id="SFLDS00003">
    <property type="entry name" value="Haloacid_Dehalogenase"/>
    <property type="match status" value="1"/>
</dbReference>
<evidence type="ECO:0000313" key="2">
    <source>
        <dbReference type="Proteomes" id="UP000321304"/>
    </source>
</evidence>
<dbReference type="EMBL" id="VITY01000025">
    <property type="protein sequence ID" value="TWB86896.1"/>
    <property type="molecule type" value="Genomic_DNA"/>
</dbReference>
<dbReference type="InterPro" id="IPR023214">
    <property type="entry name" value="HAD_sf"/>
</dbReference>
<name>A0A560KUE8_9BRAD</name>
<keyword evidence="2" id="KW-1185">Reference proteome</keyword>
<dbReference type="InterPro" id="IPR010237">
    <property type="entry name" value="Pyr-5-nucltdase"/>
</dbReference>
<dbReference type="SUPFAM" id="SSF56784">
    <property type="entry name" value="HAD-like"/>
    <property type="match status" value="1"/>
</dbReference>
<sequence>MMEYSPGHGDACASSLEDSGCQPFQRGFAHVENWVFDLDNTLYSAGHSIWLQIDQRITVLVASLFGLDGLSAKALQHYYCGRYGATLRGLIVEDGVAPDFFLDFAHDIDRSELEPDIVLAGAIARLPGRRFIFTSGSESHALKTAAQLGIDHLFDGIFDITACDFRPKPDERCYHSFVTRFGIEPRKTAMFEDIASNLDVPHRLGMTTVLVTSASEAIGNKASNCQIGIASGVDFETNDLGSFLTQLHSSRSLEACPDTTGPELGGAVAEACPGEGEISHVYAGASR</sequence>
<dbReference type="Proteomes" id="UP000321304">
    <property type="component" value="Unassembled WGS sequence"/>
</dbReference>
<dbReference type="SFLD" id="SFLDG01132">
    <property type="entry name" value="C1.5.3:_5'-Nucleotidase_Like"/>
    <property type="match status" value="1"/>
</dbReference>